<evidence type="ECO:0000313" key="2">
    <source>
        <dbReference type="EMBL" id="OJT04871.1"/>
    </source>
</evidence>
<feature type="compositionally biased region" description="Low complexity" evidence="1">
    <location>
        <begin position="84"/>
        <end position="94"/>
    </location>
</feature>
<organism evidence="2 3">
    <name type="scientific">Trametes pubescens</name>
    <name type="common">White-rot fungus</name>
    <dbReference type="NCBI Taxonomy" id="154538"/>
    <lineage>
        <taxon>Eukaryota</taxon>
        <taxon>Fungi</taxon>
        <taxon>Dikarya</taxon>
        <taxon>Basidiomycota</taxon>
        <taxon>Agaricomycotina</taxon>
        <taxon>Agaricomycetes</taxon>
        <taxon>Polyporales</taxon>
        <taxon>Polyporaceae</taxon>
        <taxon>Trametes</taxon>
    </lineage>
</organism>
<dbReference type="OMA" id="PRTICAI"/>
<dbReference type="Pfam" id="PF02992">
    <property type="entry name" value="Transposase_21"/>
    <property type="match status" value="1"/>
</dbReference>
<evidence type="ECO:0000256" key="1">
    <source>
        <dbReference type="SAM" id="MobiDB-lite"/>
    </source>
</evidence>
<gene>
    <name evidence="2" type="ORF">TRAPUB_4366</name>
</gene>
<sequence>MQPTQPGLWVKPDGSRVYLCNCRGPCDGQWTELKTSKQYQRHAKYRLTPEQFLLEQAQAAGGPAAGPVVPLPVVHAAAPPRPLPAQARAAQHAGDPYADMPGLDNDNDDDPEPPRAPSVEPRGDSPMNIDKANPELQAIVEEINDFIAQHVPDLDLEGEQPNPPGDDAPPPPDPEFGYGEDVGVPLRARRQEVCEALECIRDIRNATLSTSGLDEDTVDRLCNPPCGVPPLTGFERAGMRMFLARGDGSEDNYEDNRAAIVELHNQDEIPSYDQIKHRIANITGISTIRTAMCVNSCIAFTGPFADLNDCPTCGQPRYNPWHLTRGDKIPRCTFETFPVGPQIQAMYASPENARLMRHRAQRTQEIRDALDADPASLVDIDDIYCGKDYIREVKAGRIKNDDTVLMISLDGAQLYANKSSDCWFIIWVLYDLPPDARYKKRYVLPGGVIGGPNKPKNIDSFLLPSLAHLSALQNDGLQIWDADQHRQFRSNPYLLLATADGPGMAYLNGLVGHQGAAGCRLYCGFRGRLKPTANTYYPAATKPADYDQEGSSHGDVSLRERARTAAEICAEYAANLRKVIVAGGRVSYQRIRLETGIAKPSIFTGIRWTLPLPTGFGADLMHLITLNLTDLFVSLFRGTIVCEPTDDVDDWPWAVLRVKATWKAHGQLVAAATRYLPGSFDRPPRNPAEKINSGYKAWEYLFLHATLHLATEAERLGPGSLYLQWTLENYIGNITREMRQHVTPYANVSERARRRCLIIALWAMYPTIFEADDGHNPATSHDLGDGYWLLHARDRSPSTVTGLERDALVQYLADRNIVVDGAVALRGVRWARLQLPNGQITRTAWKEEALEMRGKSPRRSRMVKLDDGRIAEVRYFFEGAAEGDRFALAMLSVFSAPNPVLYRETFGTLWACNYVGEASRVVIDAKQIVAVVAMVPLPCTAAEVAEPGAAERYESRFFLVEKPGLDIAVLAGIAQEVDGDEDDTA</sequence>
<keyword evidence="3" id="KW-1185">Reference proteome</keyword>
<name>A0A1M2VB51_TRAPU</name>
<comment type="caution">
    <text evidence="2">The sequence shown here is derived from an EMBL/GenBank/DDBJ whole genome shotgun (WGS) entry which is preliminary data.</text>
</comment>
<evidence type="ECO:0000313" key="3">
    <source>
        <dbReference type="Proteomes" id="UP000184267"/>
    </source>
</evidence>
<dbReference type="STRING" id="154538.A0A1M2VB51"/>
<accession>A0A1M2VB51</accession>
<feature type="compositionally biased region" description="Pro residues" evidence="1">
    <location>
        <begin position="161"/>
        <end position="174"/>
    </location>
</feature>
<feature type="region of interest" description="Disordered" evidence="1">
    <location>
        <begin position="84"/>
        <end position="130"/>
    </location>
</feature>
<proteinExistence type="predicted"/>
<feature type="region of interest" description="Disordered" evidence="1">
    <location>
        <begin position="154"/>
        <end position="179"/>
    </location>
</feature>
<dbReference type="InterPro" id="IPR004242">
    <property type="entry name" value="Transposase_21"/>
</dbReference>
<dbReference type="OrthoDB" id="2669721at2759"/>
<dbReference type="Proteomes" id="UP000184267">
    <property type="component" value="Unassembled WGS sequence"/>
</dbReference>
<dbReference type="AlphaFoldDB" id="A0A1M2VB51"/>
<protein>
    <submittedName>
        <fullName evidence="2">Uncharacterized protein</fullName>
    </submittedName>
</protein>
<dbReference type="EMBL" id="MNAD01001512">
    <property type="protein sequence ID" value="OJT04871.1"/>
    <property type="molecule type" value="Genomic_DNA"/>
</dbReference>
<reference evidence="2 3" key="1">
    <citation type="submission" date="2016-10" db="EMBL/GenBank/DDBJ databases">
        <title>Genome sequence of the basidiomycete white-rot fungus Trametes pubescens.</title>
        <authorList>
            <person name="Makela M.R."/>
            <person name="Granchi Z."/>
            <person name="Peng M."/>
            <person name="De Vries R.P."/>
            <person name="Grigoriev I."/>
            <person name="Riley R."/>
            <person name="Hilden K."/>
        </authorList>
    </citation>
    <scope>NUCLEOTIDE SEQUENCE [LARGE SCALE GENOMIC DNA]</scope>
    <source>
        <strain evidence="2 3">FBCC735</strain>
    </source>
</reference>